<dbReference type="AlphaFoldDB" id="A0A2T0UPQ6"/>
<dbReference type="GO" id="GO:0003997">
    <property type="term" value="F:acyl-CoA oxidase activity"/>
    <property type="evidence" value="ECO:0007669"/>
    <property type="project" value="InterPro"/>
</dbReference>
<dbReference type="InterPro" id="IPR009100">
    <property type="entry name" value="AcylCoA_DH/oxidase_NM_dom_sf"/>
</dbReference>
<dbReference type="OrthoDB" id="1144545at2"/>
<keyword evidence="3" id="KW-1185">Reference proteome</keyword>
<reference evidence="2 3" key="1">
    <citation type="submission" date="2018-03" db="EMBL/GenBank/DDBJ databases">
        <title>Genomic Encyclopedia of Type Strains, Phase III (KMG-III): the genomes of soil and plant-associated and newly described type strains.</title>
        <authorList>
            <person name="Whitman W."/>
        </authorList>
    </citation>
    <scope>NUCLEOTIDE SEQUENCE [LARGE SCALE GENOMIC DNA]</scope>
    <source>
        <strain evidence="2 3">CGMCC 4.7067</strain>
    </source>
</reference>
<evidence type="ECO:0000313" key="3">
    <source>
        <dbReference type="Proteomes" id="UP000238176"/>
    </source>
</evidence>
<sequence length="571" mass="61065">MTDLRSLLAGPDFDRPRGLTPAEFHRHHYRRLRLLADAIGPAAGLLADRARLAELSALTALRDPALYHSALLHYALCLNGIVRFAPDPDAILDRIEAEGAVGAVLMTEAGRSNSHGAIRTEARYDAATGEFVLRTPGPEAVKFPNTAGEHAAPKVALVYARLVHDGEDRGVFGFVVHIGGGQVPEGLVIRHAYESGFLPTDTTAVAFDDVRIPHGAWLSDGAAIGDDGAFIDPLGSPGARLSRSMAVGVETWISITAAVAAVARGTAAMAIRYSRTRLTADKVSGARPVLDYRNQHVELLTNVADAAAITALADPESQVETAAAGDSSFAPWSGVDPLLPLHKAAAVDAAWRITTSCRERCGGLAYGATRWPLAYQSIVDAYRSAGGDNVLILLDTARNMAANAGYEPPQDDPPARLRTGADFLRLAEACEHHLHARLRERLAAARKVFDDDFTVWREELEAARELAGVYADRLLMARFAASAPDPDLLVLHGAGWLRRRAASLMRVGLGGPGVLETVDVLVGDACDRLLPRAADLVGAFGIDEDFVHSFLAADDYLEAFTAELGIEPLWD</sequence>
<dbReference type="RefSeq" id="WP_106363751.1">
    <property type="nucleotide sequence ID" value="NZ_PVTJ01000003.1"/>
</dbReference>
<dbReference type="GO" id="GO:0033540">
    <property type="term" value="P:fatty acid beta-oxidation using acyl-CoA oxidase"/>
    <property type="evidence" value="ECO:0007669"/>
    <property type="project" value="TreeGrafter"/>
</dbReference>
<dbReference type="GO" id="GO:0005504">
    <property type="term" value="F:fatty acid binding"/>
    <property type="evidence" value="ECO:0007669"/>
    <property type="project" value="TreeGrafter"/>
</dbReference>
<dbReference type="Gene3D" id="1.20.140.10">
    <property type="entry name" value="Butyryl-CoA Dehydrogenase, subunit A, domain 3"/>
    <property type="match status" value="1"/>
</dbReference>
<dbReference type="GO" id="GO:0055088">
    <property type="term" value="P:lipid homeostasis"/>
    <property type="evidence" value="ECO:0007669"/>
    <property type="project" value="TreeGrafter"/>
</dbReference>
<dbReference type="Pfam" id="PF22924">
    <property type="entry name" value="ACOX_C_alpha1"/>
    <property type="match status" value="1"/>
</dbReference>
<dbReference type="InterPro" id="IPR055060">
    <property type="entry name" value="ACOX_C_alpha1"/>
</dbReference>
<name>A0A2T0UPQ6_9ACTN</name>
<dbReference type="PANTHER" id="PTHR10909">
    <property type="entry name" value="ELECTRON TRANSPORT OXIDOREDUCTASE"/>
    <property type="match status" value="1"/>
</dbReference>
<feature type="domain" description="Acyl-CoA oxidase C-alpha1" evidence="1">
    <location>
        <begin position="253"/>
        <end position="399"/>
    </location>
</feature>
<gene>
    <name evidence="2" type="ORF">B0I28_103322</name>
</gene>
<evidence type="ECO:0000313" key="2">
    <source>
        <dbReference type="EMBL" id="PRY59848.1"/>
    </source>
</evidence>
<dbReference type="GO" id="GO:0071949">
    <property type="term" value="F:FAD binding"/>
    <property type="evidence" value="ECO:0007669"/>
    <property type="project" value="InterPro"/>
</dbReference>
<dbReference type="InterPro" id="IPR036250">
    <property type="entry name" value="AcylCo_DH-like_C"/>
</dbReference>
<dbReference type="InterPro" id="IPR012258">
    <property type="entry name" value="Acyl-CoA_oxidase"/>
</dbReference>
<dbReference type="Gene3D" id="2.40.110.10">
    <property type="entry name" value="Butyryl-CoA Dehydrogenase, subunit A, domain 2"/>
    <property type="match status" value="1"/>
</dbReference>
<dbReference type="SUPFAM" id="SSF47203">
    <property type="entry name" value="Acyl-CoA dehydrogenase C-terminal domain-like"/>
    <property type="match status" value="2"/>
</dbReference>
<dbReference type="EMBL" id="PVTJ01000003">
    <property type="protein sequence ID" value="PRY59848.1"/>
    <property type="molecule type" value="Genomic_DNA"/>
</dbReference>
<comment type="caution">
    <text evidence="2">The sequence shown here is derived from an EMBL/GenBank/DDBJ whole genome shotgun (WGS) entry which is preliminary data.</text>
</comment>
<proteinExistence type="predicted"/>
<evidence type="ECO:0000259" key="1">
    <source>
        <dbReference type="Pfam" id="PF22924"/>
    </source>
</evidence>
<dbReference type="InterPro" id="IPR046373">
    <property type="entry name" value="Acyl-CoA_Oxase/DH_mid-dom_sf"/>
</dbReference>
<protein>
    <submittedName>
        <fullName evidence="2">Acyl-coenzyme A oxidase</fullName>
    </submittedName>
</protein>
<dbReference type="Proteomes" id="UP000238176">
    <property type="component" value="Unassembled WGS sequence"/>
</dbReference>
<organism evidence="2 3">
    <name type="scientific">Glycomyces artemisiae</name>
    <dbReference type="NCBI Taxonomy" id="1076443"/>
    <lineage>
        <taxon>Bacteria</taxon>
        <taxon>Bacillati</taxon>
        <taxon>Actinomycetota</taxon>
        <taxon>Actinomycetes</taxon>
        <taxon>Glycomycetales</taxon>
        <taxon>Glycomycetaceae</taxon>
        <taxon>Glycomyces</taxon>
    </lineage>
</organism>
<dbReference type="PANTHER" id="PTHR10909:SF382">
    <property type="entry name" value="ACYL-COENZYME A OXIDASE"/>
    <property type="match status" value="1"/>
</dbReference>
<accession>A0A2T0UPQ6</accession>
<dbReference type="SUPFAM" id="SSF56645">
    <property type="entry name" value="Acyl-CoA dehydrogenase NM domain-like"/>
    <property type="match status" value="1"/>
</dbReference>